<accession>A0A812JC84</accession>
<dbReference type="EMBL" id="CAJNIZ010001768">
    <property type="protein sequence ID" value="CAE7198891.1"/>
    <property type="molecule type" value="Genomic_DNA"/>
</dbReference>
<keyword evidence="2" id="KW-1185">Reference proteome</keyword>
<proteinExistence type="predicted"/>
<sequence>MLDFPVFEHQEEDGEIDFQPGYERIEAQARKLQAAARDQRTNEAIAASDAVVKDLSDLFTSVNKEAGKAVFLLPTDAGYDSRSEAYRKRMAEGKQKNLMRKDGEQL</sequence>
<evidence type="ECO:0000313" key="1">
    <source>
        <dbReference type="EMBL" id="CAE7198891.1"/>
    </source>
</evidence>
<evidence type="ECO:0000313" key="2">
    <source>
        <dbReference type="Proteomes" id="UP000649617"/>
    </source>
</evidence>
<reference evidence="1" key="1">
    <citation type="submission" date="2021-02" db="EMBL/GenBank/DDBJ databases">
        <authorList>
            <person name="Dougan E. K."/>
            <person name="Rhodes N."/>
            <person name="Thang M."/>
            <person name="Chan C."/>
        </authorList>
    </citation>
    <scope>NUCLEOTIDE SEQUENCE</scope>
</reference>
<dbReference type="OrthoDB" id="10589608at2759"/>
<protein>
    <submittedName>
        <fullName evidence="1">Uncharacterized protein</fullName>
    </submittedName>
</protein>
<dbReference type="AlphaFoldDB" id="A0A812JC84"/>
<organism evidence="1 2">
    <name type="scientific">Symbiodinium pilosum</name>
    <name type="common">Dinoflagellate</name>
    <dbReference type="NCBI Taxonomy" id="2952"/>
    <lineage>
        <taxon>Eukaryota</taxon>
        <taxon>Sar</taxon>
        <taxon>Alveolata</taxon>
        <taxon>Dinophyceae</taxon>
        <taxon>Suessiales</taxon>
        <taxon>Symbiodiniaceae</taxon>
        <taxon>Symbiodinium</taxon>
    </lineage>
</organism>
<comment type="caution">
    <text evidence="1">The sequence shown here is derived from an EMBL/GenBank/DDBJ whole genome shotgun (WGS) entry which is preliminary data.</text>
</comment>
<gene>
    <name evidence="1" type="ORF">SPIL2461_LOCUS1729</name>
</gene>
<name>A0A812JC84_SYMPI</name>
<dbReference type="Proteomes" id="UP000649617">
    <property type="component" value="Unassembled WGS sequence"/>
</dbReference>